<dbReference type="FunFam" id="1.20.58.1020:FF:000001">
    <property type="entry name" value="DNA replication complex GINS protein PSF2"/>
    <property type="match status" value="1"/>
</dbReference>
<dbReference type="InterPro" id="IPR056784">
    <property type="entry name" value="PSF2_N"/>
</dbReference>
<comment type="similarity">
    <text evidence="2">Belongs to the GINS2/PSF2 family.</text>
</comment>
<accession>A0A5D3C8I7</accession>
<dbReference type="PANTHER" id="PTHR12772">
    <property type="entry name" value="DNA REPLICATION COMPLEX GINS PROTEIN PSF2"/>
    <property type="match status" value="1"/>
</dbReference>
<organism evidence="7 8">
    <name type="scientific">Cucumis melo var. makuwa</name>
    <name type="common">Oriental melon</name>
    <dbReference type="NCBI Taxonomy" id="1194695"/>
    <lineage>
        <taxon>Eukaryota</taxon>
        <taxon>Viridiplantae</taxon>
        <taxon>Streptophyta</taxon>
        <taxon>Embryophyta</taxon>
        <taxon>Tracheophyta</taxon>
        <taxon>Spermatophyta</taxon>
        <taxon>Magnoliopsida</taxon>
        <taxon>eudicotyledons</taxon>
        <taxon>Gunneridae</taxon>
        <taxon>Pentapetalae</taxon>
        <taxon>rosids</taxon>
        <taxon>fabids</taxon>
        <taxon>Cucurbitales</taxon>
        <taxon>Cucurbitaceae</taxon>
        <taxon>Benincaseae</taxon>
        <taxon>Cucumis</taxon>
    </lineage>
</organism>
<dbReference type="InterPro" id="IPR021151">
    <property type="entry name" value="GINS_A"/>
</dbReference>
<protein>
    <submittedName>
        <fullName evidence="7">DNA replication complex GINS protein PSF2 isoform X1</fullName>
    </submittedName>
</protein>
<dbReference type="Pfam" id="PF25005">
    <property type="entry name" value="PSF2_N"/>
    <property type="match status" value="1"/>
</dbReference>
<dbReference type="GO" id="GO:0006260">
    <property type="term" value="P:DNA replication"/>
    <property type="evidence" value="ECO:0007669"/>
    <property type="project" value="UniProtKB-KW"/>
</dbReference>
<dbReference type="SUPFAM" id="SSF158573">
    <property type="entry name" value="GINS helical bundle-like"/>
    <property type="match status" value="1"/>
</dbReference>
<evidence type="ECO:0000256" key="3">
    <source>
        <dbReference type="ARBA" id="ARBA00022705"/>
    </source>
</evidence>
<dbReference type="CDD" id="cd11712">
    <property type="entry name" value="GINS_A_psf2"/>
    <property type="match status" value="1"/>
</dbReference>
<evidence type="ECO:0000259" key="6">
    <source>
        <dbReference type="Pfam" id="PF25005"/>
    </source>
</evidence>
<feature type="domain" description="GINS subunit" evidence="5">
    <location>
        <begin position="76"/>
        <end position="171"/>
    </location>
</feature>
<comment type="subcellular location">
    <subcellularLocation>
        <location evidence="1">Nucleus</location>
    </subcellularLocation>
</comment>
<dbReference type="FunFam" id="3.40.5.50:FF:000001">
    <property type="entry name" value="DNA replication complex GINS protein PSF2"/>
    <property type="match status" value="1"/>
</dbReference>
<dbReference type="Proteomes" id="UP000321947">
    <property type="component" value="Unassembled WGS sequence"/>
</dbReference>
<dbReference type="PANTHER" id="PTHR12772:SF0">
    <property type="entry name" value="DNA REPLICATION COMPLEX GINS PROTEIN PSF2"/>
    <property type="match status" value="1"/>
</dbReference>
<evidence type="ECO:0000256" key="4">
    <source>
        <dbReference type="ARBA" id="ARBA00023242"/>
    </source>
</evidence>
<dbReference type="Gene3D" id="3.40.5.50">
    <property type="match status" value="1"/>
</dbReference>
<dbReference type="Pfam" id="PF05916">
    <property type="entry name" value="Sld5"/>
    <property type="match status" value="1"/>
</dbReference>
<dbReference type="AlphaFoldDB" id="A0A5D3C8I7"/>
<dbReference type="InterPro" id="IPR007257">
    <property type="entry name" value="GINS_Psf2"/>
</dbReference>
<sequence>MAGQSDPQLNLFSAEEVEFVAEDEMLEIVPNMRMDSLHLICGDYGPFYPQIATEVPLWLAIALKKRGKCAIRTPEWMSVEKLTQILEAERDSQGSFQILPFHYVEISKLLFDHARDDVPDMYLVRSLIEDIRDVRFHKVETSLESIDTRTSAVKIKDLSAMEVNIVRPFVVRALQAIYKHGNPELVPDQDRITNMQTQGHEHGQRVCASFVTLCYNHPFLSLQVKRYGNNDKMNWLTTLFLATATSSKTVEFELILTDTI</sequence>
<dbReference type="EMBL" id="SSTD01013212">
    <property type="protein sequence ID" value="TYK07564.1"/>
    <property type="molecule type" value="Genomic_DNA"/>
</dbReference>
<keyword evidence="3" id="KW-0235">DNA replication</keyword>
<evidence type="ECO:0000313" key="8">
    <source>
        <dbReference type="Proteomes" id="UP000321947"/>
    </source>
</evidence>
<keyword evidence="4" id="KW-0539">Nucleus</keyword>
<comment type="caution">
    <text evidence="7">The sequence shown here is derived from an EMBL/GenBank/DDBJ whole genome shotgun (WGS) entry which is preliminary data.</text>
</comment>
<reference evidence="7 8" key="1">
    <citation type="submission" date="2019-08" db="EMBL/GenBank/DDBJ databases">
        <title>Draft genome sequences of two oriental melons (Cucumis melo L. var makuwa).</title>
        <authorList>
            <person name="Kwon S.-Y."/>
        </authorList>
    </citation>
    <scope>NUCLEOTIDE SEQUENCE [LARGE SCALE GENOMIC DNA]</scope>
    <source>
        <strain evidence="8">cv. Chang Bougi</strain>
        <tissue evidence="7">Leaf</tissue>
    </source>
</reference>
<dbReference type="GO" id="GO:0000727">
    <property type="term" value="P:double-strand break repair via break-induced replication"/>
    <property type="evidence" value="ECO:0007669"/>
    <property type="project" value="TreeGrafter"/>
</dbReference>
<evidence type="ECO:0000256" key="2">
    <source>
        <dbReference type="ARBA" id="ARBA00010565"/>
    </source>
</evidence>
<evidence type="ECO:0000256" key="1">
    <source>
        <dbReference type="ARBA" id="ARBA00004123"/>
    </source>
</evidence>
<name>A0A5D3C8I7_CUCMM</name>
<dbReference type="GO" id="GO:0000811">
    <property type="term" value="C:GINS complex"/>
    <property type="evidence" value="ECO:0007669"/>
    <property type="project" value="TreeGrafter"/>
</dbReference>
<proteinExistence type="inferred from homology"/>
<evidence type="ECO:0000259" key="5">
    <source>
        <dbReference type="Pfam" id="PF05916"/>
    </source>
</evidence>
<dbReference type="CDD" id="cd21694">
    <property type="entry name" value="GINS_B_Psf2"/>
    <property type="match status" value="1"/>
</dbReference>
<feature type="domain" description="DNA replication complex GINS protein PSF2 N-terminal" evidence="6">
    <location>
        <begin position="14"/>
        <end position="71"/>
    </location>
</feature>
<dbReference type="InterPro" id="IPR036224">
    <property type="entry name" value="GINS_bundle-like_dom_sf"/>
</dbReference>
<dbReference type="Gene3D" id="1.20.58.1020">
    <property type="match status" value="1"/>
</dbReference>
<dbReference type="SUPFAM" id="SSF160059">
    <property type="entry name" value="PriA/YqbF domain"/>
    <property type="match status" value="1"/>
</dbReference>
<evidence type="ECO:0000313" key="7">
    <source>
        <dbReference type="EMBL" id="TYK07564.1"/>
    </source>
</evidence>
<gene>
    <name evidence="7" type="ORF">E5676_scaffold544G00350</name>
</gene>